<keyword evidence="1" id="KW-1133">Transmembrane helix</keyword>
<feature type="transmembrane region" description="Helical" evidence="1">
    <location>
        <begin position="31"/>
        <end position="51"/>
    </location>
</feature>
<protein>
    <submittedName>
        <fullName evidence="2">Type IV pilus modification protein PilV</fullName>
    </submittedName>
</protein>
<keyword evidence="1" id="KW-0812">Transmembrane</keyword>
<reference evidence="2 3" key="1">
    <citation type="submission" date="2018-09" db="EMBL/GenBank/DDBJ databases">
        <authorList>
            <person name="Zhu H."/>
        </authorList>
    </citation>
    <scope>NUCLEOTIDE SEQUENCE [LARGE SCALE GENOMIC DNA]</scope>
    <source>
        <strain evidence="2 3">K2R10-39</strain>
    </source>
</reference>
<dbReference type="Pfam" id="PF07963">
    <property type="entry name" value="N_methyl"/>
    <property type="match status" value="1"/>
</dbReference>
<name>A0A418X2C5_9BURK</name>
<dbReference type="NCBIfam" id="TIGR02532">
    <property type="entry name" value="IV_pilin_GFxxxE"/>
    <property type="match status" value="1"/>
</dbReference>
<gene>
    <name evidence="2" type="primary">pilV</name>
    <name evidence="2" type="ORF">D3870_11785</name>
</gene>
<evidence type="ECO:0000313" key="3">
    <source>
        <dbReference type="Proteomes" id="UP000285190"/>
    </source>
</evidence>
<dbReference type="OrthoDB" id="8724817at2"/>
<dbReference type="AlphaFoldDB" id="A0A418X2C5"/>
<sequence length="208" mass="22233">MVVCIRRDKRGGHHGVSVSCNSRNGFSMIEVLVSVFVLALGVIGAAGMQLVSLRTTQQSAFQTAALQLASEMADKMRANANQMGLPDDQNPFLALNYKSATDAAPEAPAKLCFSATCSASELASADIYDLQRRVKELLPSGRVTICRDTQPWDESINGLAWDCTAGAGNGSVVIKMGWQEKAADGKLIKNENDLFPPAVALTVQPYAQ</sequence>
<comment type="caution">
    <text evidence="2">The sequence shown here is derived from an EMBL/GenBank/DDBJ whole genome shotgun (WGS) entry which is preliminary data.</text>
</comment>
<dbReference type="Proteomes" id="UP000285190">
    <property type="component" value="Unassembled WGS sequence"/>
</dbReference>
<keyword evidence="3" id="KW-1185">Reference proteome</keyword>
<dbReference type="InterPro" id="IPR013362">
    <property type="entry name" value="Pilus_4_PilV"/>
</dbReference>
<dbReference type="NCBIfam" id="TIGR02523">
    <property type="entry name" value="type_IV_pilV"/>
    <property type="match status" value="1"/>
</dbReference>
<evidence type="ECO:0000256" key="1">
    <source>
        <dbReference type="SAM" id="Phobius"/>
    </source>
</evidence>
<dbReference type="InterPro" id="IPR012902">
    <property type="entry name" value="N_methyl_site"/>
</dbReference>
<organism evidence="2 3">
    <name type="scientific">Noviherbaspirillum cavernae</name>
    <dbReference type="NCBI Taxonomy" id="2320862"/>
    <lineage>
        <taxon>Bacteria</taxon>
        <taxon>Pseudomonadati</taxon>
        <taxon>Pseudomonadota</taxon>
        <taxon>Betaproteobacteria</taxon>
        <taxon>Burkholderiales</taxon>
        <taxon>Oxalobacteraceae</taxon>
        <taxon>Noviherbaspirillum</taxon>
    </lineage>
</organism>
<keyword evidence="1" id="KW-0472">Membrane</keyword>
<dbReference type="EMBL" id="QYUN01000002">
    <property type="protein sequence ID" value="RJG06600.1"/>
    <property type="molecule type" value="Genomic_DNA"/>
</dbReference>
<dbReference type="RefSeq" id="WP_119741996.1">
    <property type="nucleotide sequence ID" value="NZ_QYUN01000002.1"/>
</dbReference>
<proteinExistence type="predicted"/>
<evidence type="ECO:0000313" key="2">
    <source>
        <dbReference type="EMBL" id="RJG06600.1"/>
    </source>
</evidence>
<accession>A0A418X2C5</accession>